<evidence type="ECO:0000313" key="2">
    <source>
        <dbReference type="WBParaSite" id="ES5_v2.g7073.t1"/>
    </source>
</evidence>
<name>A0AC34GR87_9BILA</name>
<proteinExistence type="predicted"/>
<organism evidence="1 2">
    <name type="scientific">Panagrolaimus sp. ES5</name>
    <dbReference type="NCBI Taxonomy" id="591445"/>
    <lineage>
        <taxon>Eukaryota</taxon>
        <taxon>Metazoa</taxon>
        <taxon>Ecdysozoa</taxon>
        <taxon>Nematoda</taxon>
        <taxon>Chromadorea</taxon>
        <taxon>Rhabditida</taxon>
        <taxon>Tylenchina</taxon>
        <taxon>Panagrolaimomorpha</taxon>
        <taxon>Panagrolaimoidea</taxon>
        <taxon>Panagrolaimidae</taxon>
        <taxon>Panagrolaimus</taxon>
    </lineage>
</organism>
<accession>A0AC34GR87</accession>
<dbReference type="WBParaSite" id="ES5_v2.g7073.t1">
    <property type="protein sequence ID" value="ES5_v2.g7073.t1"/>
    <property type="gene ID" value="ES5_v2.g7073"/>
</dbReference>
<protein>
    <submittedName>
        <fullName evidence="2">DNA helicase</fullName>
    </submittedName>
</protein>
<evidence type="ECO:0000313" key="1">
    <source>
        <dbReference type="Proteomes" id="UP000887579"/>
    </source>
</evidence>
<sequence>MLLRRFNIVAHRFLSISGINFVRKDQKKKSNANVPSKKKIAFPPAFENKLISWPHLIGCEIEENLKANDEYIDEYVANLKFGEFNISALEGPVVELIPKDSKIVLTNRISRSMPIQVIEKPNNGTSRHYEGIVLDYSDNNFRVMLRNISSKTFNPQIATQCTYSITPSEQYSTYHMLQDFLKKRQEWSKMPGFPILQSVYRAVPLKSVYNDRRLKCHLNLNESQREAVNAAMNKQRLILAIQGPPGTGKTEVLTEIILQANLAKQNILICAATHQAIENLMKRVGDHLSNFHRLSEYIDSPKTLKAAIQAHSNFDLLVQRYESLSKLKQQSHDVEQLQKLGASAENLKKRIKSSILKGSNIIFSTLSSSSVRNLRGFGFKPDLVIVEEAGQSIECITWLALLQAPRAILAGDDFQLGPVLKSQAAINEEFGESLLGVVRKEHGRKATILLKEQYRMNSKIQKWSSDTFYESKIQPHESVKDIKLSDLSPKLNSDDFSPMVFIDTIDVEKWQKNNWEKRVTHSFTNPFEAEVVALHLQRLINDGLTMENIGIITPYSSQVNLIKQLLGKDADSKLVISSVDGFQGEQREAIIMSLVRDNAKGNIGFLTDLRRMNVSVTRAKRHLCIIGNSKMLKDHAQLSSLLDVFQNDGIIINAMDYLKRNKVNVPKKKRVQNVK</sequence>
<dbReference type="Proteomes" id="UP000887579">
    <property type="component" value="Unplaced"/>
</dbReference>
<reference evidence="2" key="1">
    <citation type="submission" date="2025-08" db="UniProtKB">
        <authorList>
            <consortium name="WormBaseParasite"/>
        </authorList>
    </citation>
    <scope>IDENTIFICATION</scope>
</reference>